<evidence type="ECO:0000313" key="3">
    <source>
        <dbReference type="EMBL" id="QJQ33214.1"/>
    </source>
</evidence>
<keyword evidence="4" id="KW-1185">Reference proteome</keyword>
<dbReference type="KEGG" id="slan:GV829_12850"/>
<evidence type="ECO:0000313" key="4">
    <source>
        <dbReference type="Proteomes" id="UP000503018"/>
    </source>
</evidence>
<dbReference type="SUPFAM" id="SSF53756">
    <property type="entry name" value="UDP-Glycosyltransferase/glycogen phosphorylase"/>
    <property type="match status" value="1"/>
</dbReference>
<dbReference type="InterPro" id="IPR050194">
    <property type="entry name" value="Glycosyltransferase_grp1"/>
</dbReference>
<evidence type="ECO:0000259" key="1">
    <source>
        <dbReference type="Pfam" id="PF00534"/>
    </source>
</evidence>
<accession>A0A6M4AVV9</accession>
<dbReference type="GO" id="GO:0016757">
    <property type="term" value="F:glycosyltransferase activity"/>
    <property type="evidence" value="ECO:0007669"/>
    <property type="project" value="InterPro"/>
</dbReference>
<reference evidence="3 4" key="1">
    <citation type="submission" date="2020-01" db="EMBL/GenBank/DDBJ databases">
        <title>Sphingomonas sp. strain CSW-10.</title>
        <authorList>
            <person name="Chen W.-M."/>
        </authorList>
    </citation>
    <scope>NUCLEOTIDE SEQUENCE [LARGE SCALE GENOMIC DNA]</scope>
    <source>
        <strain evidence="3 4">CSW-10</strain>
    </source>
</reference>
<feature type="domain" description="Glycosyl transferase family 1" evidence="1">
    <location>
        <begin position="216"/>
        <end position="377"/>
    </location>
</feature>
<dbReference type="Proteomes" id="UP000503018">
    <property type="component" value="Chromosome"/>
</dbReference>
<protein>
    <submittedName>
        <fullName evidence="3">Glycosyltransferase</fullName>
    </submittedName>
</protein>
<dbReference type="RefSeq" id="WP_169947250.1">
    <property type="nucleotide sequence ID" value="NZ_CP053015.1"/>
</dbReference>
<keyword evidence="3" id="KW-0808">Transferase</keyword>
<dbReference type="InterPro" id="IPR028098">
    <property type="entry name" value="Glyco_trans_4-like_N"/>
</dbReference>
<feature type="domain" description="Glycosyltransferase subfamily 4-like N-terminal" evidence="2">
    <location>
        <begin position="73"/>
        <end position="210"/>
    </location>
</feature>
<name>A0A6M4AVV9_9SPHN</name>
<evidence type="ECO:0000259" key="2">
    <source>
        <dbReference type="Pfam" id="PF13439"/>
    </source>
</evidence>
<sequence>MSEAQDQANPLHIVSIATLFPDATRPNFGIFVERSLAALARQPGIALTVIVPLGIPPWPLSLHRRYAALRRLPHRENWHGLEVVRPRFTLLPKVGSRLNATAIARALLPVVRRMQQEGRVDVLDAQFFHPDGPATHQLASALGVPFSIKARGADISLWTQRPDTGPAILAAAQAATGLLAVGEALKKDMVTAGMQAEKIRVHYTGVDATRFHLKDRATARREWNVPESAKLLLTVGALIPRKGQWLVLEAMRDLPYDVQYFMAGAGEDSARLKAMASTLGLSERVRQLGPVPNDQLPSLYAAADLMVLPSASEGLANAWVEAQACGVPLVLSDISPAHEMIDSPDAGSIAAADPFALAKAIIEVLSRPIDRQALSTRTHGRFNWDRNGSELADHLRRLNRARA</sequence>
<dbReference type="PANTHER" id="PTHR45947:SF15">
    <property type="entry name" value="TEICHURONIC ACID BIOSYNTHESIS GLYCOSYLTRANSFERASE TUAC-RELATED"/>
    <property type="match status" value="1"/>
</dbReference>
<dbReference type="Pfam" id="PF00534">
    <property type="entry name" value="Glycos_transf_1"/>
    <property type="match status" value="1"/>
</dbReference>
<dbReference type="Pfam" id="PF13439">
    <property type="entry name" value="Glyco_transf_4"/>
    <property type="match status" value="1"/>
</dbReference>
<proteinExistence type="predicted"/>
<gene>
    <name evidence="3" type="ORF">GV829_12850</name>
</gene>
<dbReference type="EMBL" id="CP053015">
    <property type="protein sequence ID" value="QJQ33214.1"/>
    <property type="molecule type" value="Genomic_DNA"/>
</dbReference>
<dbReference type="PANTHER" id="PTHR45947">
    <property type="entry name" value="SULFOQUINOVOSYL TRANSFERASE SQD2"/>
    <property type="match status" value="1"/>
</dbReference>
<dbReference type="InterPro" id="IPR001296">
    <property type="entry name" value="Glyco_trans_1"/>
</dbReference>
<organism evidence="3 4">
    <name type="scientific">Sphingomonas lacunae</name>
    <dbReference type="NCBI Taxonomy" id="2698828"/>
    <lineage>
        <taxon>Bacteria</taxon>
        <taxon>Pseudomonadati</taxon>
        <taxon>Pseudomonadota</taxon>
        <taxon>Alphaproteobacteria</taxon>
        <taxon>Sphingomonadales</taxon>
        <taxon>Sphingomonadaceae</taxon>
        <taxon>Sphingomonas</taxon>
    </lineage>
</organism>
<dbReference type="Gene3D" id="3.40.50.2000">
    <property type="entry name" value="Glycogen Phosphorylase B"/>
    <property type="match status" value="2"/>
</dbReference>
<dbReference type="AlphaFoldDB" id="A0A6M4AVV9"/>